<organism evidence="5 6">
    <name type="scientific">Rhodothermus profundi</name>
    <dbReference type="NCBI Taxonomy" id="633813"/>
    <lineage>
        <taxon>Bacteria</taxon>
        <taxon>Pseudomonadati</taxon>
        <taxon>Rhodothermota</taxon>
        <taxon>Rhodothermia</taxon>
        <taxon>Rhodothermales</taxon>
        <taxon>Rhodothermaceae</taxon>
        <taxon>Rhodothermus</taxon>
    </lineage>
</organism>
<dbReference type="EMBL" id="FRAU01000003">
    <property type="protein sequence ID" value="SHK44240.1"/>
    <property type="molecule type" value="Genomic_DNA"/>
</dbReference>
<dbReference type="OrthoDB" id="9795352at2"/>
<feature type="domain" description="tRNA/rRNA methyltransferase SpoU type" evidence="4">
    <location>
        <begin position="25"/>
        <end position="166"/>
    </location>
</feature>
<dbReference type="Gene3D" id="3.40.1280.10">
    <property type="match status" value="1"/>
</dbReference>
<dbReference type="Pfam" id="PF00588">
    <property type="entry name" value="SpoU_methylase"/>
    <property type="match status" value="1"/>
</dbReference>
<evidence type="ECO:0000313" key="5">
    <source>
        <dbReference type="EMBL" id="SHK44240.1"/>
    </source>
</evidence>
<keyword evidence="6" id="KW-1185">Reference proteome</keyword>
<dbReference type="InterPro" id="IPR029026">
    <property type="entry name" value="tRNA_m1G_MTases_N"/>
</dbReference>
<keyword evidence="1 5" id="KW-0489">Methyltransferase</keyword>
<dbReference type="AlphaFoldDB" id="A0A1M6SHU2"/>
<protein>
    <submittedName>
        <fullName evidence="5">SpoU rRNA Methylase family protein</fullName>
    </submittedName>
</protein>
<accession>A0A1M6SHU2</accession>
<evidence type="ECO:0000313" key="6">
    <source>
        <dbReference type="Proteomes" id="UP000185812"/>
    </source>
</evidence>
<evidence type="ECO:0000256" key="1">
    <source>
        <dbReference type="ARBA" id="ARBA00022603"/>
    </source>
</evidence>
<sequence>MRKLAHHEIPRPDPETLRQMPRHPIVVVLDNIRSIYNVGSIFRTSDAARIEKLYLTGITGTPAHRQLHKTALGAEETVPWEYVRDPVPLVDTLREAGYTIAVLELTDTPTYTHQVPDTIFPLALIVGHELYGVQPALIERADLALEIPQFGSKQSLNVAVAYGIAVFDLVRQYRRLQGDPRFSPAPQQPDGAAAHMPPSR</sequence>
<evidence type="ECO:0000256" key="2">
    <source>
        <dbReference type="ARBA" id="ARBA00022679"/>
    </source>
</evidence>
<keyword evidence="2" id="KW-0808">Transferase</keyword>
<evidence type="ECO:0000259" key="4">
    <source>
        <dbReference type="Pfam" id="PF00588"/>
    </source>
</evidence>
<dbReference type="InterPro" id="IPR004441">
    <property type="entry name" value="rRNA_MeTrfase_TrmH"/>
</dbReference>
<dbReference type="SUPFAM" id="SSF75217">
    <property type="entry name" value="alpha/beta knot"/>
    <property type="match status" value="1"/>
</dbReference>
<reference evidence="6" key="1">
    <citation type="submission" date="2016-11" db="EMBL/GenBank/DDBJ databases">
        <authorList>
            <person name="Varghese N."/>
            <person name="Submissions S."/>
        </authorList>
    </citation>
    <scope>NUCLEOTIDE SEQUENCE [LARGE SCALE GENOMIC DNA]</scope>
    <source>
        <strain evidence="6">DSM 22212</strain>
    </source>
</reference>
<dbReference type="GO" id="GO:0008173">
    <property type="term" value="F:RNA methyltransferase activity"/>
    <property type="evidence" value="ECO:0007669"/>
    <property type="project" value="InterPro"/>
</dbReference>
<dbReference type="InterPro" id="IPR001537">
    <property type="entry name" value="SpoU_MeTrfase"/>
</dbReference>
<dbReference type="InterPro" id="IPR029028">
    <property type="entry name" value="Alpha/beta_knot_MTases"/>
</dbReference>
<dbReference type="PANTHER" id="PTHR46429:SF1">
    <property type="entry name" value="23S RRNA (GUANOSINE-2'-O-)-METHYLTRANSFERASE RLMB"/>
    <property type="match status" value="1"/>
</dbReference>
<dbReference type="STRING" id="633813.SAMN04488087_1098"/>
<dbReference type="GO" id="GO:0006396">
    <property type="term" value="P:RNA processing"/>
    <property type="evidence" value="ECO:0007669"/>
    <property type="project" value="InterPro"/>
</dbReference>
<gene>
    <name evidence="5" type="ORF">SAMN04488087_1098</name>
</gene>
<dbReference type="GO" id="GO:0005829">
    <property type="term" value="C:cytosol"/>
    <property type="evidence" value="ECO:0007669"/>
    <property type="project" value="TreeGrafter"/>
</dbReference>
<dbReference type="PANTHER" id="PTHR46429">
    <property type="entry name" value="23S RRNA (GUANOSINE-2'-O-)-METHYLTRANSFERASE RLMB"/>
    <property type="match status" value="1"/>
</dbReference>
<name>A0A1M6SHU2_9BACT</name>
<evidence type="ECO:0000256" key="3">
    <source>
        <dbReference type="SAM" id="MobiDB-lite"/>
    </source>
</evidence>
<dbReference type="GO" id="GO:0032259">
    <property type="term" value="P:methylation"/>
    <property type="evidence" value="ECO:0007669"/>
    <property type="project" value="UniProtKB-KW"/>
</dbReference>
<dbReference type="Proteomes" id="UP000185812">
    <property type="component" value="Unassembled WGS sequence"/>
</dbReference>
<feature type="region of interest" description="Disordered" evidence="3">
    <location>
        <begin position="178"/>
        <end position="200"/>
    </location>
</feature>
<dbReference type="GO" id="GO:0003723">
    <property type="term" value="F:RNA binding"/>
    <property type="evidence" value="ECO:0007669"/>
    <property type="project" value="InterPro"/>
</dbReference>
<proteinExistence type="predicted"/>
<dbReference type="CDD" id="cd18097">
    <property type="entry name" value="SpoU-like"/>
    <property type="match status" value="1"/>
</dbReference>
<dbReference type="RefSeq" id="WP_072714966.1">
    <property type="nucleotide sequence ID" value="NZ_FRAU01000003.1"/>
</dbReference>